<comment type="subcellular location">
    <subcellularLocation>
        <location evidence="5">Cytoplasm</location>
    </subcellularLocation>
</comment>
<evidence type="ECO:0000256" key="1">
    <source>
        <dbReference type="ARBA" id="ARBA00000455"/>
    </source>
</evidence>
<feature type="binding site" evidence="5">
    <location>
        <position position="270"/>
    </location>
    <ligand>
        <name>NAD(+)</name>
        <dbReference type="ChEBI" id="CHEBI:57540"/>
    </ligand>
</feature>
<evidence type="ECO:0000259" key="6">
    <source>
        <dbReference type="Pfam" id="PF02826"/>
    </source>
</evidence>
<dbReference type="GO" id="GO:0008863">
    <property type="term" value="F:formate dehydrogenase (NAD+) activity"/>
    <property type="evidence" value="ECO:0007669"/>
    <property type="project" value="UniProtKB-UniRule"/>
</dbReference>
<dbReference type="Proteomes" id="UP000011777">
    <property type="component" value="Unassembled WGS sequence"/>
</dbReference>
<feature type="site" description="Important for catalytic activity" evidence="5">
    <location>
        <position position="326"/>
    </location>
</feature>
<dbReference type="InterPro" id="IPR006140">
    <property type="entry name" value="D-isomer_DH_NAD-bd"/>
</dbReference>
<protein>
    <recommendedName>
        <fullName evidence="2 5">Formate dehydrogenase</fullName>
        <shortName evidence="5">FDH</shortName>
        <ecNumber evidence="2 5">1.17.1.9</ecNumber>
    </recommendedName>
    <alternativeName>
        <fullName evidence="5">NAD-dependent formate dehydrogenase</fullName>
    </alternativeName>
</protein>
<feature type="binding site" evidence="5">
    <location>
        <position position="197"/>
    </location>
    <ligand>
        <name>NAD(+)</name>
        <dbReference type="ChEBI" id="CHEBI:57540"/>
    </ligand>
</feature>
<dbReference type="InterPro" id="IPR036291">
    <property type="entry name" value="NAD(P)-bd_dom_sf"/>
</dbReference>
<feature type="domain" description="D-isomer specific 2-hydroxyacid dehydrogenase NAD-binding" evidence="6">
    <location>
        <begin position="130"/>
        <end position="313"/>
    </location>
</feature>
<comment type="caution">
    <text evidence="7">The sequence shown here is derived from an EMBL/GenBank/DDBJ whole genome shotgun (WGS) entry which is preliminary data.</text>
</comment>
<dbReference type="GO" id="GO:0005829">
    <property type="term" value="C:cytosol"/>
    <property type="evidence" value="ECO:0007669"/>
    <property type="project" value="TreeGrafter"/>
</dbReference>
<keyword evidence="8" id="KW-1185">Reference proteome</keyword>
<sequence>MTKPKVLMALYAGGKHAEEESRLLGTIENELGIRKLVESYGYELVTTDDKDPEPTSTFDSHLKDAEIIITTPFFPAYVTKERISKAPNLKLCITAGIGSDHYDLNALNERGIAALEVTGSNVVSVAEHAVMTMLILLRNYGEGHNQAISGGWDIAGVAKDEFDIEDKVIATVGAGRIGYRILERLIAFNPKKLLYYDYQPLPDAAIKKLNDASKLFNGVDNIVERVEDIGDLVAQADVVTVNCPLHEQSKGLFDKKLISKMKKGSYLVNTARGAICVAEDVAEAVNSGHIAYGGDVWPVQPAPKDMPWRTMHNPYGKAYGNAMTVHVSGTSLDAQARYANGVKQILTEYFNKTYNYRPQDIIVIDGDYATKAYGQRGKK</sequence>
<evidence type="ECO:0000256" key="5">
    <source>
        <dbReference type="HAMAP-Rule" id="MF_03210"/>
    </source>
</evidence>
<dbReference type="EC" id="1.17.1.9" evidence="2 5"/>
<dbReference type="GO" id="GO:0051287">
    <property type="term" value="F:NAD binding"/>
    <property type="evidence" value="ECO:0007669"/>
    <property type="project" value="InterPro"/>
</dbReference>
<dbReference type="GO" id="GO:0042183">
    <property type="term" value="P:formate catabolic process"/>
    <property type="evidence" value="ECO:0007669"/>
    <property type="project" value="UniProtKB-UniRule"/>
</dbReference>
<dbReference type="HAMAP" id="MF_03210">
    <property type="entry name" value="Formate_dehydrogenase"/>
    <property type="match status" value="1"/>
</dbReference>
<dbReference type="InterPro" id="IPR029753">
    <property type="entry name" value="D-isomer_DH_CS"/>
</dbReference>
<proteinExistence type="inferred from homology"/>
<dbReference type="NCBIfam" id="NF005750">
    <property type="entry name" value="PRK07574.1"/>
    <property type="match status" value="1"/>
</dbReference>
<evidence type="ECO:0000313" key="7">
    <source>
        <dbReference type="EMBL" id="EMG48522.1"/>
    </source>
</evidence>
<comment type="subunit">
    <text evidence="5">Homodimer.</text>
</comment>
<name>M3HM57_CANMX</name>
<comment type="function">
    <text evidence="5">Catalyzes the NAD(+)-dependent oxidation of formate to carbon dioxide. Formate oxidation is the final step in the methanol oxidation pathway in methylotrophic microorganisms. Has a role in the detoxification of exogenous formate in non-methylotrophic organisms.</text>
</comment>
<feature type="binding site" evidence="5">
    <location>
        <begin position="244"/>
        <end position="248"/>
    </location>
    <ligand>
        <name>NAD(+)</name>
        <dbReference type="ChEBI" id="CHEBI:57540"/>
    </ligand>
</feature>
<feature type="binding site" evidence="5">
    <location>
        <position position="121"/>
    </location>
    <ligand>
        <name>substrate</name>
    </ligand>
</feature>
<dbReference type="InterPro" id="IPR033689">
    <property type="entry name" value="FDH_NAD-dep"/>
</dbReference>
<gene>
    <name evidence="7" type="ORF">G210_0896</name>
</gene>
<feature type="binding site" evidence="5">
    <location>
        <begin position="326"/>
        <end position="329"/>
    </location>
    <ligand>
        <name>NAD(+)</name>
        <dbReference type="ChEBI" id="CHEBI:57540"/>
    </ligand>
</feature>
<dbReference type="OMA" id="HYTDRHR"/>
<dbReference type="SMR" id="M3HM57"/>
<dbReference type="eggNOG" id="KOG0069">
    <property type="taxonomic scope" value="Eukaryota"/>
</dbReference>
<dbReference type="OrthoDB" id="418179at2759"/>
<keyword evidence="4 5" id="KW-0520">NAD</keyword>
<feature type="binding site" evidence="5">
    <location>
        <position position="295"/>
    </location>
    <ligand>
        <name>NAD(+)</name>
        <dbReference type="ChEBI" id="CHEBI:57540"/>
    </ligand>
</feature>
<dbReference type="PANTHER" id="PTHR42938:SF9">
    <property type="entry name" value="FORMATE DEHYDROGENASE 1"/>
    <property type="match status" value="1"/>
</dbReference>
<comment type="similarity">
    <text evidence="5">Belongs to the D-isomer specific 2-hydroxyacid dehydrogenase family. FDH subfamily.</text>
</comment>
<dbReference type="PROSITE" id="PS00065">
    <property type="entry name" value="D_2_HYDROXYACID_DH_1"/>
    <property type="match status" value="1"/>
</dbReference>
<dbReference type="FunFam" id="3.40.50.720:FF:000057">
    <property type="entry name" value="Formate dehydrogenase"/>
    <property type="match status" value="1"/>
</dbReference>
<feature type="binding site" evidence="5">
    <location>
        <begin position="176"/>
        <end position="177"/>
    </location>
    <ligand>
        <name>NAD(+)</name>
        <dbReference type="ChEBI" id="CHEBI:57540"/>
    </ligand>
</feature>
<keyword evidence="5" id="KW-0963">Cytoplasm</keyword>
<dbReference type="Pfam" id="PF02826">
    <property type="entry name" value="2-Hacid_dh_C"/>
    <property type="match status" value="1"/>
</dbReference>
<dbReference type="EMBL" id="AOGT01001077">
    <property type="protein sequence ID" value="EMG48522.1"/>
    <property type="molecule type" value="Genomic_DNA"/>
</dbReference>
<dbReference type="InterPro" id="IPR029752">
    <property type="entry name" value="D-isomer_DH_CS1"/>
</dbReference>
<dbReference type="STRING" id="1245528.M3HM57"/>
<evidence type="ECO:0000256" key="4">
    <source>
        <dbReference type="ARBA" id="ARBA00023027"/>
    </source>
</evidence>
<comment type="catalytic activity">
    <reaction evidence="1 5">
        <text>formate + NAD(+) = CO2 + NADH</text>
        <dbReference type="Rhea" id="RHEA:15985"/>
        <dbReference type="ChEBI" id="CHEBI:15740"/>
        <dbReference type="ChEBI" id="CHEBI:16526"/>
        <dbReference type="ChEBI" id="CHEBI:57540"/>
        <dbReference type="ChEBI" id="CHEBI:57945"/>
        <dbReference type="EC" id="1.17.1.9"/>
    </reaction>
</comment>
<keyword evidence="3 5" id="KW-0560">Oxidoreductase</keyword>
<dbReference type="PROSITE" id="PS00670">
    <property type="entry name" value="D_2_HYDROXYACID_DH_2"/>
    <property type="match status" value="1"/>
</dbReference>
<dbReference type="PANTHER" id="PTHR42938">
    <property type="entry name" value="FORMATE DEHYDROGENASE 1"/>
    <property type="match status" value="1"/>
</dbReference>
<comment type="caution">
    <text evidence="5">Lacks conserved residue(s) required for the propagation of feature annotation.</text>
</comment>
<dbReference type="SUPFAM" id="SSF52283">
    <property type="entry name" value="Formate/glycerate dehydrogenase catalytic domain-like"/>
    <property type="match status" value="1"/>
</dbReference>
<dbReference type="Gene3D" id="3.40.50.720">
    <property type="entry name" value="NAD(P)-binding Rossmann-like Domain"/>
    <property type="match status" value="2"/>
</dbReference>
<evidence type="ECO:0000256" key="2">
    <source>
        <dbReference type="ARBA" id="ARBA00013128"/>
    </source>
</evidence>
<reference evidence="7 8" key="1">
    <citation type="submission" date="2013-02" db="EMBL/GenBank/DDBJ databases">
        <title>Genome sequence of Candida maltosa Xu316, a potential industrial strain for xylitol and ethanol production.</title>
        <authorList>
            <person name="Yu J."/>
            <person name="Wang Q."/>
            <person name="Geng X."/>
            <person name="Bao W."/>
            <person name="He P."/>
            <person name="Cai J."/>
        </authorList>
    </citation>
    <scope>NUCLEOTIDE SEQUENCE [LARGE SCALE GENOMIC DNA]</scope>
    <source>
        <strain evidence="8">Xu316</strain>
    </source>
</reference>
<evidence type="ECO:0000256" key="3">
    <source>
        <dbReference type="ARBA" id="ARBA00023002"/>
    </source>
</evidence>
<evidence type="ECO:0000313" key="8">
    <source>
        <dbReference type="Proteomes" id="UP000011777"/>
    </source>
</evidence>
<organism evidence="7 8">
    <name type="scientific">Candida maltosa (strain Xu316)</name>
    <name type="common">Yeast</name>
    <dbReference type="NCBI Taxonomy" id="1245528"/>
    <lineage>
        <taxon>Eukaryota</taxon>
        <taxon>Fungi</taxon>
        <taxon>Dikarya</taxon>
        <taxon>Ascomycota</taxon>
        <taxon>Saccharomycotina</taxon>
        <taxon>Pichiomycetes</taxon>
        <taxon>Debaryomycetaceae</taxon>
        <taxon>Candida/Lodderomyces clade</taxon>
        <taxon>Candida</taxon>
    </lineage>
</organism>
<dbReference type="AlphaFoldDB" id="M3HM57"/>
<accession>M3HM57</accession>
<dbReference type="PROSITE" id="PS00671">
    <property type="entry name" value="D_2_HYDROXYACID_DH_3"/>
    <property type="match status" value="1"/>
</dbReference>
<feature type="binding site" evidence="5">
    <location>
        <position position="97"/>
    </location>
    <ligand>
        <name>substrate</name>
    </ligand>
</feature>
<dbReference type="SUPFAM" id="SSF51735">
    <property type="entry name" value="NAD(P)-binding Rossmann-fold domains"/>
    <property type="match status" value="1"/>
</dbReference>
<dbReference type="GO" id="GO:0016616">
    <property type="term" value="F:oxidoreductase activity, acting on the CH-OH group of donors, NAD or NADP as acceptor"/>
    <property type="evidence" value="ECO:0007669"/>
    <property type="project" value="InterPro"/>
</dbReference>
<dbReference type="HOGENOM" id="CLU_019796_0_0_1"/>
<feature type="site" description="Important for catalytic activity" evidence="5">
    <location>
        <position position="272"/>
    </location>
</feature>